<comment type="catalytic activity">
    <reaction evidence="15 18">
        <text>alpha-D-glucosamine 1-phosphate + acetyl-CoA = N-acetyl-alpha-D-glucosamine 1-phosphate + CoA + H(+)</text>
        <dbReference type="Rhea" id="RHEA:13725"/>
        <dbReference type="ChEBI" id="CHEBI:15378"/>
        <dbReference type="ChEBI" id="CHEBI:57287"/>
        <dbReference type="ChEBI" id="CHEBI:57288"/>
        <dbReference type="ChEBI" id="CHEBI:57776"/>
        <dbReference type="ChEBI" id="CHEBI:58516"/>
        <dbReference type="EC" id="2.3.1.157"/>
    </reaction>
</comment>
<dbReference type="CDD" id="cd03353">
    <property type="entry name" value="LbH_GlmU_C"/>
    <property type="match status" value="1"/>
</dbReference>
<dbReference type="NCBIfam" id="NF010932">
    <property type="entry name" value="PRK14352.1"/>
    <property type="match status" value="1"/>
</dbReference>
<comment type="subcellular location">
    <subcellularLocation>
        <location evidence="1 18">Cytoplasm</location>
    </subcellularLocation>
</comment>
<feature type="binding site" evidence="18">
    <location>
        <position position="447"/>
    </location>
    <ligand>
        <name>acetyl-CoA</name>
        <dbReference type="ChEBI" id="CHEBI:57288"/>
    </ligand>
</feature>
<comment type="pathway">
    <text evidence="18">Nucleotide-sugar biosynthesis; UDP-N-acetyl-alpha-D-glucosamine biosynthesis; N-acetyl-alpha-D-glucosamine 1-phosphate from alpha-D-glucosamine 6-phosphate (route II): step 2/2.</text>
</comment>
<keyword evidence="9 18" id="KW-0460">Magnesium</keyword>
<evidence type="ECO:0000256" key="5">
    <source>
        <dbReference type="ARBA" id="ARBA00022679"/>
    </source>
</evidence>
<comment type="caution">
    <text evidence="18">Lacks conserved residue(s) required for the propagation of feature annotation.</text>
</comment>
<evidence type="ECO:0000256" key="19">
    <source>
        <dbReference type="SAM" id="MobiDB-lite"/>
    </source>
</evidence>
<comment type="catalytic activity">
    <reaction evidence="16 18">
        <text>N-acetyl-alpha-D-glucosamine 1-phosphate + UTP + H(+) = UDP-N-acetyl-alpha-D-glucosamine + diphosphate</text>
        <dbReference type="Rhea" id="RHEA:13509"/>
        <dbReference type="ChEBI" id="CHEBI:15378"/>
        <dbReference type="ChEBI" id="CHEBI:33019"/>
        <dbReference type="ChEBI" id="CHEBI:46398"/>
        <dbReference type="ChEBI" id="CHEBI:57705"/>
        <dbReference type="ChEBI" id="CHEBI:57776"/>
        <dbReference type="EC" id="2.7.7.23"/>
    </reaction>
</comment>
<dbReference type="PROSITE" id="PS00101">
    <property type="entry name" value="HEXAPEP_TRANSFERASES"/>
    <property type="match status" value="1"/>
</dbReference>
<feature type="binding site" evidence="18">
    <location>
        <begin position="393"/>
        <end position="394"/>
    </location>
    <ligand>
        <name>acetyl-CoA</name>
        <dbReference type="ChEBI" id="CHEBI:57288"/>
    </ligand>
</feature>
<feature type="compositionally biased region" description="Acidic residues" evidence="19">
    <location>
        <begin position="486"/>
        <end position="496"/>
    </location>
</feature>
<dbReference type="GO" id="GO:0005737">
    <property type="term" value="C:cytoplasm"/>
    <property type="evidence" value="ECO:0007669"/>
    <property type="project" value="UniProtKB-SubCell"/>
</dbReference>
<feature type="binding site" evidence="18">
    <location>
        <position position="358"/>
    </location>
    <ligand>
        <name>UDP-N-acetyl-alpha-D-glucosamine</name>
        <dbReference type="ChEBI" id="CHEBI:57705"/>
    </ligand>
</feature>
<keyword evidence="10 18" id="KW-0133">Cell shape</keyword>
<keyword evidence="8 18" id="KW-0677">Repeat</keyword>
<dbReference type="NCBIfam" id="TIGR01173">
    <property type="entry name" value="glmU"/>
    <property type="match status" value="1"/>
</dbReference>
<feature type="binding site" evidence="18">
    <location>
        <position position="387"/>
    </location>
    <ligand>
        <name>acetyl-CoA</name>
        <dbReference type="ChEBI" id="CHEBI:57288"/>
    </ligand>
</feature>
<keyword evidence="22" id="KW-1185">Reference proteome</keyword>
<feature type="region of interest" description="N-acetyltransferase" evidence="18">
    <location>
        <begin position="259"/>
        <end position="496"/>
    </location>
</feature>
<keyword evidence="14 18" id="KW-0961">Cell wall biogenesis/degradation</keyword>
<accession>A0A849ACQ5</accession>
<comment type="pathway">
    <text evidence="18">Nucleotide-sugar biosynthesis; UDP-N-acetyl-alpha-D-glucosamine biosynthesis; UDP-N-acetyl-alpha-D-glucosamine from N-acetyl-alpha-D-glucosamine 1-phosphate: step 1/1.</text>
</comment>
<feature type="binding site" evidence="18">
    <location>
        <position position="234"/>
    </location>
    <ligand>
        <name>Mg(2+)</name>
        <dbReference type="ChEBI" id="CHEBI:18420"/>
    </ligand>
</feature>
<dbReference type="GO" id="GO:0071555">
    <property type="term" value="P:cell wall organization"/>
    <property type="evidence" value="ECO:0007669"/>
    <property type="project" value="UniProtKB-KW"/>
</dbReference>
<comment type="pathway">
    <text evidence="18">Bacterial outer membrane biogenesis; LPS lipid A biosynthesis.</text>
</comment>
<dbReference type="Gene3D" id="2.160.10.10">
    <property type="entry name" value="Hexapeptide repeat proteins"/>
    <property type="match status" value="1"/>
</dbReference>
<feature type="binding site" evidence="18">
    <location>
        <position position="234"/>
    </location>
    <ligand>
        <name>UDP-N-acetyl-alpha-D-glucosamine</name>
        <dbReference type="ChEBI" id="CHEBI:57705"/>
    </ligand>
</feature>
<dbReference type="GO" id="GO:0016020">
    <property type="term" value="C:membrane"/>
    <property type="evidence" value="ECO:0007669"/>
    <property type="project" value="GOC"/>
</dbReference>
<feature type="binding site" evidence="18">
    <location>
        <position position="384"/>
    </location>
    <ligand>
        <name>UDP-N-acetyl-alpha-D-glucosamine</name>
        <dbReference type="ChEBI" id="CHEBI:57705"/>
    </ligand>
</feature>
<dbReference type="Pfam" id="PF12804">
    <property type="entry name" value="NTP_transf_3"/>
    <property type="match status" value="1"/>
</dbReference>
<dbReference type="SUPFAM" id="SSF51161">
    <property type="entry name" value="Trimeric LpxA-like enzymes"/>
    <property type="match status" value="1"/>
</dbReference>
<dbReference type="UniPathway" id="UPA00113">
    <property type="reaction ID" value="UER00532"/>
</dbReference>
<gene>
    <name evidence="18 21" type="primary">glmU</name>
    <name evidence="21" type="ORF">HJ588_00145</name>
</gene>
<organism evidence="21 22">
    <name type="scientific">Flexivirga aerilata</name>
    <dbReference type="NCBI Taxonomy" id="1656889"/>
    <lineage>
        <taxon>Bacteria</taxon>
        <taxon>Bacillati</taxon>
        <taxon>Actinomycetota</taxon>
        <taxon>Actinomycetes</taxon>
        <taxon>Micrococcales</taxon>
        <taxon>Dermacoccaceae</taxon>
        <taxon>Flexivirga</taxon>
    </lineage>
</organism>
<dbReference type="EMBL" id="JABENB010000001">
    <property type="protein sequence ID" value="NNG37687.1"/>
    <property type="molecule type" value="Genomic_DNA"/>
</dbReference>
<evidence type="ECO:0000256" key="14">
    <source>
        <dbReference type="ARBA" id="ARBA00023316"/>
    </source>
</evidence>
<dbReference type="GO" id="GO:0000287">
    <property type="term" value="F:magnesium ion binding"/>
    <property type="evidence" value="ECO:0007669"/>
    <property type="project" value="UniProtKB-UniRule"/>
</dbReference>
<feature type="region of interest" description="Pyrophosphorylase" evidence="18">
    <location>
        <begin position="1"/>
        <end position="236"/>
    </location>
</feature>
<dbReference type="Gene3D" id="3.90.550.10">
    <property type="entry name" value="Spore Coat Polysaccharide Biosynthesis Protein SpsA, Chain A"/>
    <property type="match status" value="1"/>
</dbReference>
<feature type="binding site" evidence="18">
    <location>
        <position position="161"/>
    </location>
    <ligand>
        <name>UDP-N-acetyl-alpha-D-glucosamine</name>
        <dbReference type="ChEBI" id="CHEBI:57705"/>
    </ligand>
</feature>
<protein>
    <recommendedName>
        <fullName evidence="18">Bifunctional protein GlmU</fullName>
    </recommendedName>
    <domain>
        <recommendedName>
            <fullName evidence="18">UDP-N-acetylglucosamine pyrophosphorylase</fullName>
            <ecNumber evidence="18">2.7.7.23</ecNumber>
        </recommendedName>
        <alternativeName>
            <fullName evidence="18">N-acetylglucosamine-1-phosphate uridyltransferase</fullName>
        </alternativeName>
    </domain>
    <domain>
        <recommendedName>
            <fullName evidence="18">Glucosamine-1-phosphate N-acetyltransferase</fullName>
            <ecNumber evidence="18">2.3.1.157</ecNumber>
        </recommendedName>
    </domain>
</protein>
<dbReference type="GO" id="GO:0008360">
    <property type="term" value="P:regulation of cell shape"/>
    <property type="evidence" value="ECO:0007669"/>
    <property type="project" value="UniProtKB-KW"/>
</dbReference>
<evidence type="ECO:0000259" key="20">
    <source>
        <dbReference type="Pfam" id="PF12804"/>
    </source>
</evidence>
<dbReference type="EC" id="2.3.1.157" evidence="18"/>
<dbReference type="InterPro" id="IPR005882">
    <property type="entry name" value="Bifunctional_GlmU"/>
</dbReference>
<dbReference type="GO" id="GO:0000902">
    <property type="term" value="P:cell morphogenesis"/>
    <property type="evidence" value="ECO:0007669"/>
    <property type="project" value="UniProtKB-UniRule"/>
</dbReference>
<dbReference type="PANTHER" id="PTHR43584">
    <property type="entry name" value="NUCLEOTIDYL TRANSFERASE"/>
    <property type="match status" value="1"/>
</dbReference>
<evidence type="ECO:0000256" key="11">
    <source>
        <dbReference type="ARBA" id="ARBA00022984"/>
    </source>
</evidence>
<evidence type="ECO:0000256" key="1">
    <source>
        <dbReference type="ARBA" id="ARBA00004496"/>
    </source>
</evidence>
<evidence type="ECO:0000256" key="7">
    <source>
        <dbReference type="ARBA" id="ARBA00022723"/>
    </source>
</evidence>
<feature type="binding site" evidence="18">
    <location>
        <position position="430"/>
    </location>
    <ligand>
        <name>acetyl-CoA</name>
        <dbReference type="ChEBI" id="CHEBI:57288"/>
    </ligand>
</feature>
<dbReference type="InterPro" id="IPR050065">
    <property type="entry name" value="GlmU-like"/>
</dbReference>
<evidence type="ECO:0000256" key="13">
    <source>
        <dbReference type="ARBA" id="ARBA00023315"/>
    </source>
</evidence>
<comment type="similarity">
    <text evidence="3 18">In the N-terminal section; belongs to the N-acetylglucosamine-1-phosphate uridyltransferase family.</text>
</comment>
<reference evidence="21 22" key="1">
    <citation type="submission" date="2020-05" db="EMBL/GenBank/DDBJ databases">
        <title>Flexivirga sp. ID2601S isolated from air conditioner.</title>
        <authorList>
            <person name="Kim D.H."/>
        </authorList>
    </citation>
    <scope>NUCLEOTIDE SEQUENCE [LARGE SCALE GENOMIC DNA]</scope>
    <source>
        <strain evidence="21 22">ID2601S</strain>
    </source>
</reference>
<evidence type="ECO:0000256" key="9">
    <source>
        <dbReference type="ARBA" id="ARBA00022842"/>
    </source>
</evidence>
<dbReference type="RefSeq" id="WP_171150792.1">
    <property type="nucleotide sequence ID" value="NZ_JABENB010000001.1"/>
</dbReference>
<evidence type="ECO:0000256" key="17">
    <source>
        <dbReference type="ARBA" id="ARBA00049628"/>
    </source>
</evidence>
<sequence length="496" mass="51432">MTATPAAVIVLSAGDGTRMKSSLNKALHRIAGRTLVGHAVSAAVGTGASYVAVVVRAQKEAVGAAAREIDEAVVLAEQDDVYGTGRAAECGLAALPPDLSGTVVVTTGDTPLLTAETLLQLTADHAEHGAAVTVMTGILDDATGYGRIVRNDIGEVQAIVEHKQATEEERKIGEFNSGIFAFDADVLRDALAQVDVHEQAGEKYLTDVVAVAVGKGLHVRAHVLDDLWQTEGVNDKAQLARLGKELNRRLLDDLMRQQGAIVIDPDTTWVDVDVTVGQDTVVRPGCQLHGATTIGAGCEIGPDTTLTDTEVADGAKVVRSHANLAYIGPEADVGPYSYLRPGTELGRAGKIGGFVETKNTQIGDGAKVPHLTYAGDATIGAGANVGAGTIFANYDGVAKHRTTVGRASFIGSNSVLVAPVDIADGVYVAAGSAIYENIEPGRLGITRAEQHNVDGWVARRRAGTSTDEAAQEALAGDPQVSSDSPETTDEQGDSPA</sequence>
<dbReference type="CDD" id="cd02540">
    <property type="entry name" value="GT2_GlmU_N_bac"/>
    <property type="match status" value="1"/>
</dbReference>
<feature type="binding site" evidence="18">
    <location>
        <position position="146"/>
    </location>
    <ligand>
        <name>UDP-N-acetyl-alpha-D-glucosamine</name>
        <dbReference type="ChEBI" id="CHEBI:57705"/>
    </ligand>
</feature>
<dbReference type="GO" id="GO:0006048">
    <property type="term" value="P:UDP-N-acetylglucosamine biosynthetic process"/>
    <property type="evidence" value="ECO:0007669"/>
    <property type="project" value="UniProtKB-UniPathway"/>
</dbReference>
<comment type="cofactor">
    <cofactor evidence="18">
        <name>Mg(2+)</name>
        <dbReference type="ChEBI" id="CHEBI:18420"/>
    </cofactor>
    <text evidence="18">Binds 1 Mg(2+) ion per subunit.</text>
</comment>
<evidence type="ECO:0000256" key="15">
    <source>
        <dbReference type="ARBA" id="ARBA00048247"/>
    </source>
</evidence>
<dbReference type="InterPro" id="IPR001451">
    <property type="entry name" value="Hexapep"/>
</dbReference>
<evidence type="ECO:0000313" key="22">
    <source>
        <dbReference type="Proteomes" id="UP000557772"/>
    </source>
</evidence>
<dbReference type="UniPathway" id="UPA00973"/>
<feature type="binding site" evidence="18">
    <location>
        <position position="109"/>
    </location>
    <ligand>
        <name>Mg(2+)</name>
        <dbReference type="ChEBI" id="CHEBI:18420"/>
    </ligand>
</feature>
<comment type="similarity">
    <text evidence="2 18">In the C-terminal section; belongs to the transferase hexapeptide repeat family.</text>
</comment>
<keyword evidence="7 18" id="KW-0479">Metal-binding</keyword>
<feature type="binding site" evidence="18">
    <location>
        <position position="340"/>
    </location>
    <ligand>
        <name>UDP-N-acetyl-alpha-D-glucosamine</name>
        <dbReference type="ChEBI" id="CHEBI:57705"/>
    </ligand>
</feature>
<dbReference type="InterPro" id="IPR011004">
    <property type="entry name" value="Trimer_LpxA-like_sf"/>
</dbReference>
<proteinExistence type="inferred from homology"/>
<evidence type="ECO:0000256" key="10">
    <source>
        <dbReference type="ARBA" id="ARBA00022960"/>
    </source>
</evidence>
<dbReference type="GO" id="GO:0019134">
    <property type="term" value="F:glucosamine-1-phosphate N-acetyltransferase activity"/>
    <property type="evidence" value="ECO:0007669"/>
    <property type="project" value="UniProtKB-UniRule"/>
</dbReference>
<evidence type="ECO:0000256" key="3">
    <source>
        <dbReference type="ARBA" id="ARBA00007947"/>
    </source>
</evidence>
<dbReference type="HAMAP" id="MF_01631">
    <property type="entry name" value="GlmU"/>
    <property type="match status" value="1"/>
</dbReference>
<dbReference type="Pfam" id="PF00132">
    <property type="entry name" value="Hexapep"/>
    <property type="match status" value="1"/>
</dbReference>
<dbReference type="GO" id="GO:0003977">
    <property type="term" value="F:UDP-N-acetylglucosamine diphosphorylase activity"/>
    <property type="evidence" value="ECO:0007669"/>
    <property type="project" value="UniProtKB-UniRule"/>
</dbReference>
<evidence type="ECO:0000313" key="21">
    <source>
        <dbReference type="EMBL" id="NNG37687.1"/>
    </source>
</evidence>
<keyword evidence="6 18" id="KW-0548">Nucleotidyltransferase</keyword>
<evidence type="ECO:0000256" key="18">
    <source>
        <dbReference type="HAMAP-Rule" id="MF_01631"/>
    </source>
</evidence>
<dbReference type="InterPro" id="IPR029044">
    <property type="entry name" value="Nucleotide-diphossugar_trans"/>
</dbReference>
<keyword evidence="12 18" id="KW-0511">Multifunctional enzyme</keyword>
<feature type="binding site" evidence="18">
    <location>
        <position position="25"/>
    </location>
    <ligand>
        <name>UDP-N-acetyl-alpha-D-glucosamine</name>
        <dbReference type="ChEBI" id="CHEBI:57705"/>
    </ligand>
</feature>
<feature type="active site" description="Proton acceptor" evidence="18">
    <location>
        <position position="370"/>
    </location>
</feature>
<feature type="binding site" evidence="18">
    <location>
        <position position="78"/>
    </location>
    <ligand>
        <name>UDP-N-acetyl-alpha-D-glucosamine</name>
        <dbReference type="ChEBI" id="CHEBI:57705"/>
    </ligand>
</feature>
<keyword evidence="11 18" id="KW-0573">Peptidoglycan synthesis</keyword>
<evidence type="ECO:0000256" key="8">
    <source>
        <dbReference type="ARBA" id="ARBA00022737"/>
    </source>
</evidence>
<dbReference type="PANTHER" id="PTHR43584:SF3">
    <property type="entry name" value="BIFUNCTIONAL PROTEIN GLMU"/>
    <property type="match status" value="1"/>
</dbReference>
<dbReference type="GO" id="GO:0009252">
    <property type="term" value="P:peptidoglycan biosynthetic process"/>
    <property type="evidence" value="ECO:0007669"/>
    <property type="project" value="UniProtKB-UniRule"/>
</dbReference>
<evidence type="ECO:0000256" key="4">
    <source>
        <dbReference type="ARBA" id="ARBA00022490"/>
    </source>
</evidence>
<feature type="region of interest" description="Disordered" evidence="19">
    <location>
        <begin position="460"/>
        <end position="496"/>
    </location>
</feature>
<comment type="caution">
    <text evidence="21">The sequence shown here is derived from an EMBL/GenBank/DDBJ whole genome shotgun (WGS) entry which is preliminary data.</text>
</comment>
<dbReference type="Proteomes" id="UP000557772">
    <property type="component" value="Unassembled WGS sequence"/>
</dbReference>
<evidence type="ECO:0000256" key="12">
    <source>
        <dbReference type="ARBA" id="ARBA00023268"/>
    </source>
</evidence>
<evidence type="ECO:0000256" key="16">
    <source>
        <dbReference type="ARBA" id="ARBA00048493"/>
    </source>
</evidence>
<dbReference type="AlphaFoldDB" id="A0A849ACQ5"/>
<keyword evidence="13 18" id="KW-0012">Acyltransferase</keyword>
<dbReference type="InterPro" id="IPR018357">
    <property type="entry name" value="Hexapep_transf_CS"/>
</dbReference>
<comment type="function">
    <text evidence="17 18">Catalyzes the last two sequential reactions in the de novo biosynthetic pathway for UDP-N-acetylglucosamine (UDP-GlcNAc). The C-terminal domain catalyzes the transfer of acetyl group from acetyl coenzyme A to glucosamine-1-phosphate (GlcN-1-P) to produce N-acetylglucosamine-1-phosphate (GlcNAc-1-P), which is converted into UDP-GlcNAc by the transfer of uridine 5-monophosphate (from uridine 5-triphosphate), a reaction catalyzed by the N-terminal domain.</text>
</comment>
<dbReference type="EC" id="2.7.7.23" evidence="18"/>
<comment type="subunit">
    <text evidence="18">Homotrimer.</text>
</comment>
<feature type="binding site" evidence="18">
    <location>
        <position position="373"/>
    </location>
    <ligand>
        <name>UDP-N-acetyl-alpha-D-glucosamine</name>
        <dbReference type="ChEBI" id="CHEBI:57705"/>
    </ligand>
</feature>
<dbReference type="SUPFAM" id="SSF53448">
    <property type="entry name" value="Nucleotide-diphospho-sugar transferases"/>
    <property type="match status" value="1"/>
</dbReference>
<feature type="domain" description="MobA-like NTP transferase" evidence="20">
    <location>
        <begin position="8"/>
        <end position="135"/>
    </location>
</feature>
<feature type="binding site" evidence="18">
    <location>
        <position position="412"/>
    </location>
    <ligand>
        <name>acetyl-CoA</name>
        <dbReference type="ChEBI" id="CHEBI:57288"/>
    </ligand>
</feature>
<dbReference type="InterPro" id="IPR025877">
    <property type="entry name" value="MobA-like_NTP_Trfase"/>
</dbReference>
<keyword evidence="5 18" id="KW-0808">Transferase</keyword>
<dbReference type="GO" id="GO:0009245">
    <property type="term" value="P:lipid A biosynthetic process"/>
    <property type="evidence" value="ECO:0007669"/>
    <property type="project" value="UniProtKB-UniRule"/>
</dbReference>
<evidence type="ECO:0000256" key="6">
    <source>
        <dbReference type="ARBA" id="ARBA00022695"/>
    </source>
</evidence>
<dbReference type="InterPro" id="IPR038009">
    <property type="entry name" value="GlmU_C_LbH"/>
</dbReference>
<feature type="binding site" evidence="18">
    <location>
        <position position="176"/>
    </location>
    <ligand>
        <name>UDP-N-acetyl-alpha-D-glucosamine</name>
        <dbReference type="ChEBI" id="CHEBI:57705"/>
    </ligand>
</feature>
<name>A0A849ACQ5_9MICO</name>
<feature type="binding site" evidence="18">
    <location>
        <begin position="83"/>
        <end position="84"/>
    </location>
    <ligand>
        <name>UDP-N-acetyl-alpha-D-glucosamine</name>
        <dbReference type="ChEBI" id="CHEBI:57705"/>
    </ligand>
</feature>
<keyword evidence="4 18" id="KW-0963">Cytoplasm</keyword>
<evidence type="ECO:0000256" key="2">
    <source>
        <dbReference type="ARBA" id="ARBA00007707"/>
    </source>
</evidence>